<gene>
    <name evidence="3" type="ORF">AWJ07_00480</name>
</gene>
<accession>A0A106C2L3</accession>
<dbReference type="FunFam" id="3.40.50.720:FF:000084">
    <property type="entry name" value="Short-chain dehydrogenase reductase"/>
    <property type="match status" value="1"/>
</dbReference>
<evidence type="ECO:0000313" key="3">
    <source>
        <dbReference type="EMBL" id="KVX03092.1"/>
    </source>
</evidence>
<evidence type="ECO:0000256" key="1">
    <source>
        <dbReference type="ARBA" id="ARBA00006484"/>
    </source>
</evidence>
<dbReference type="RefSeq" id="WP_011637523.1">
    <property type="nucleotide sequence ID" value="NZ_JBOZPR010000001.1"/>
</dbReference>
<dbReference type="Gene3D" id="3.40.50.720">
    <property type="entry name" value="NAD(P)-binding Rossmann-like Domain"/>
    <property type="match status" value="1"/>
</dbReference>
<dbReference type="GO" id="GO:0016491">
    <property type="term" value="F:oxidoreductase activity"/>
    <property type="evidence" value="ECO:0007669"/>
    <property type="project" value="UniProtKB-KW"/>
</dbReference>
<dbReference type="PANTHER" id="PTHR24321:SF8">
    <property type="entry name" value="ESTRADIOL 17-BETA-DEHYDROGENASE 8-RELATED"/>
    <property type="match status" value="1"/>
</dbReference>
<dbReference type="AlphaFoldDB" id="A0A106C2L3"/>
<proteinExistence type="inferred from homology"/>
<dbReference type="EMBL" id="LRDC01000001">
    <property type="protein sequence ID" value="KVX03092.1"/>
    <property type="molecule type" value="Genomic_DNA"/>
</dbReference>
<dbReference type="GeneID" id="41837433"/>
<evidence type="ECO:0000256" key="2">
    <source>
        <dbReference type="ARBA" id="ARBA00023002"/>
    </source>
</evidence>
<organism evidence="3">
    <name type="scientific">Shewanella frigidimarina</name>
    <dbReference type="NCBI Taxonomy" id="56812"/>
    <lineage>
        <taxon>Bacteria</taxon>
        <taxon>Pseudomonadati</taxon>
        <taxon>Pseudomonadota</taxon>
        <taxon>Gammaproteobacteria</taxon>
        <taxon>Alteromonadales</taxon>
        <taxon>Shewanellaceae</taxon>
        <taxon>Shewanella</taxon>
    </lineage>
</organism>
<keyword evidence="2" id="KW-0560">Oxidoreductase</keyword>
<protein>
    <submittedName>
        <fullName evidence="3">3-oxoacyl-ACP reductase</fullName>
    </submittedName>
</protein>
<reference evidence="3" key="1">
    <citation type="submission" date="2016-01" db="EMBL/GenBank/DDBJ databases">
        <title>Draft genome of the antarctic isolate Shewanella frigidimarina Ag06-30.</title>
        <authorList>
            <person name="Parmeciano Di Noto G."/>
            <person name="Vazquez S."/>
            <person name="Mac Cormack W."/>
            <person name="Iriarte A."/>
            <person name="Quiroga C."/>
        </authorList>
    </citation>
    <scope>NUCLEOTIDE SEQUENCE [LARGE SCALE GENOMIC DNA]</scope>
    <source>
        <strain evidence="3">Ag06-30</strain>
    </source>
</reference>
<dbReference type="OMA" id="NAICPFY"/>
<name>A0A106C2L3_SHEFR</name>
<comment type="caution">
    <text evidence="3">The sequence shown here is derived from an EMBL/GenBank/DDBJ whole genome shotgun (WGS) entry which is preliminary data.</text>
</comment>
<dbReference type="Pfam" id="PF13561">
    <property type="entry name" value="adh_short_C2"/>
    <property type="match status" value="1"/>
</dbReference>
<dbReference type="InterPro" id="IPR036291">
    <property type="entry name" value="NAD(P)-bd_dom_sf"/>
</dbReference>
<dbReference type="NCBIfam" id="NF005559">
    <property type="entry name" value="PRK07231.1"/>
    <property type="match status" value="1"/>
</dbReference>
<dbReference type="PRINTS" id="PR00081">
    <property type="entry name" value="GDHRDH"/>
</dbReference>
<dbReference type="InterPro" id="IPR020904">
    <property type="entry name" value="Sc_DH/Rdtase_CS"/>
</dbReference>
<dbReference type="SUPFAM" id="SSF51735">
    <property type="entry name" value="NAD(P)-binding Rossmann-fold domains"/>
    <property type="match status" value="1"/>
</dbReference>
<dbReference type="PROSITE" id="PS00061">
    <property type="entry name" value="ADH_SHORT"/>
    <property type="match status" value="1"/>
</dbReference>
<dbReference type="CDD" id="cd05233">
    <property type="entry name" value="SDR_c"/>
    <property type="match status" value="1"/>
</dbReference>
<dbReference type="Proteomes" id="UP000055702">
    <property type="component" value="Unassembled WGS sequence"/>
</dbReference>
<comment type="similarity">
    <text evidence="1">Belongs to the short-chain dehydrogenases/reductases (SDR) family.</text>
</comment>
<dbReference type="InterPro" id="IPR002347">
    <property type="entry name" value="SDR_fam"/>
</dbReference>
<dbReference type="PRINTS" id="PR00080">
    <property type="entry name" value="SDRFAMILY"/>
</dbReference>
<dbReference type="PANTHER" id="PTHR24321">
    <property type="entry name" value="DEHYDROGENASES, SHORT CHAIN"/>
    <property type="match status" value="1"/>
</dbReference>
<sequence>MDPLLDFTGKVAVITGAAQGFGKLLAEELAKRGAKLVISDINEAGVHQVADAIAATGAEVVAMKCDVSKNESCKAMVDTAIEYFGRVDIGVNNAGIAHEFMPLHHIDESIMDSQFAINVKGVQFGMRHQIQQMLKQGEGAILNVSSMAGLGGAARGSAYAMAKHAVIGLTKTGAVEYGRENIRINAICPFFTLTPMVTNFADEEKQKKMARGAPMNRLAEPKEIVAVMLMMLSPANTYMTGQCIAVDGGVSAF</sequence>